<gene>
    <name evidence="2" type="ORF">Pr1d_36560</name>
</gene>
<accession>A0A5B9QQU6</accession>
<keyword evidence="3" id="KW-1185">Reference proteome</keyword>
<reference evidence="2 3" key="1">
    <citation type="submission" date="2019-08" db="EMBL/GenBank/DDBJ databases">
        <title>Deep-cultivation of Planctomycetes and their phenomic and genomic characterization uncovers novel biology.</title>
        <authorList>
            <person name="Wiegand S."/>
            <person name="Jogler M."/>
            <person name="Boedeker C."/>
            <person name="Pinto D."/>
            <person name="Vollmers J."/>
            <person name="Rivas-Marin E."/>
            <person name="Kohn T."/>
            <person name="Peeters S.H."/>
            <person name="Heuer A."/>
            <person name="Rast P."/>
            <person name="Oberbeckmann S."/>
            <person name="Bunk B."/>
            <person name="Jeske O."/>
            <person name="Meyerdierks A."/>
            <person name="Storesund J.E."/>
            <person name="Kallscheuer N."/>
            <person name="Luecker S."/>
            <person name="Lage O.M."/>
            <person name="Pohl T."/>
            <person name="Merkel B.J."/>
            <person name="Hornburger P."/>
            <person name="Mueller R.-W."/>
            <person name="Bruemmer F."/>
            <person name="Labrenz M."/>
            <person name="Spormann A.M."/>
            <person name="Op den Camp H."/>
            <person name="Overmann J."/>
            <person name="Amann R."/>
            <person name="Jetten M.S.M."/>
            <person name="Mascher T."/>
            <person name="Medema M.H."/>
            <person name="Devos D.P."/>
            <person name="Kaster A.-K."/>
            <person name="Ovreas L."/>
            <person name="Rohde M."/>
            <person name="Galperin M.Y."/>
            <person name="Jogler C."/>
        </authorList>
    </citation>
    <scope>NUCLEOTIDE SEQUENCE [LARGE SCALE GENOMIC DNA]</scope>
    <source>
        <strain evidence="2 3">Pr1d</strain>
    </source>
</reference>
<dbReference type="Proteomes" id="UP000323917">
    <property type="component" value="Chromosome"/>
</dbReference>
<dbReference type="EMBL" id="CP042913">
    <property type="protein sequence ID" value="QEG36343.1"/>
    <property type="molecule type" value="Genomic_DNA"/>
</dbReference>
<feature type="chain" id="PRO_5022695388" evidence="1">
    <location>
        <begin position="23"/>
        <end position="69"/>
    </location>
</feature>
<dbReference type="AlphaFoldDB" id="A0A5B9QQU6"/>
<evidence type="ECO:0000313" key="3">
    <source>
        <dbReference type="Proteomes" id="UP000323917"/>
    </source>
</evidence>
<proteinExistence type="predicted"/>
<evidence type="ECO:0000256" key="1">
    <source>
        <dbReference type="SAM" id="SignalP"/>
    </source>
</evidence>
<dbReference type="KEGG" id="bgok:Pr1d_36560"/>
<keyword evidence="1" id="KW-0732">Signal</keyword>
<protein>
    <submittedName>
        <fullName evidence="2">Uncharacterized protein</fullName>
    </submittedName>
</protein>
<dbReference type="RefSeq" id="WP_148074701.1">
    <property type="nucleotide sequence ID" value="NZ_CP042913.1"/>
</dbReference>
<feature type="signal peptide" evidence="1">
    <location>
        <begin position="1"/>
        <end position="22"/>
    </location>
</feature>
<evidence type="ECO:0000313" key="2">
    <source>
        <dbReference type="EMBL" id="QEG36343.1"/>
    </source>
</evidence>
<name>A0A5B9QQU6_9BACT</name>
<organism evidence="2 3">
    <name type="scientific">Bythopirellula goksoeyrii</name>
    <dbReference type="NCBI Taxonomy" id="1400387"/>
    <lineage>
        <taxon>Bacteria</taxon>
        <taxon>Pseudomonadati</taxon>
        <taxon>Planctomycetota</taxon>
        <taxon>Planctomycetia</taxon>
        <taxon>Pirellulales</taxon>
        <taxon>Lacipirellulaceae</taxon>
        <taxon>Bythopirellula</taxon>
    </lineage>
</organism>
<sequence precursor="true">MTANKLIAFFAFAFSLTGVSDAQDINLFKTAEAKETAKDFKPAEAKMETNFGNLEATSKSHGSSTTSSC</sequence>